<evidence type="ECO:0000256" key="1">
    <source>
        <dbReference type="ARBA" id="ARBA00022801"/>
    </source>
</evidence>
<sequence>MELHATRIGDGPGRLVVFCHGVFGQGKNWTSIARALATDTDGPPHRSLLLDMPNHGRSGWSETMDYPTMADQVAAAIEAEPTRDDEPVALVGHSMGGKIAMHLTLRHPELVDRLCVVDISPVGYGSMRDFHRYVQAMSSLDLTGLRNRDQAETHLGENGVDTAGVRSFLLQNLRRDQQDGQVQWRWQPNLALIREAMAELGDWVEPTERAWPGPVLWVAGADSEYVRPEYAEAMHTLFPRTRLVTIKNAAHWVHADQPKIFTSVLRRFLDTP</sequence>
<dbReference type="OrthoDB" id="63519at2"/>
<accession>A0A255GET2</accession>
<keyword evidence="4" id="KW-1185">Reference proteome</keyword>
<dbReference type="PRINTS" id="PR00111">
    <property type="entry name" value="ABHYDROLASE"/>
</dbReference>
<reference evidence="3 4" key="1">
    <citation type="submission" date="2017-07" db="EMBL/GenBank/DDBJ databases">
        <title>Draft whole genome sequences of clinical Proprionibacteriaceae strains.</title>
        <authorList>
            <person name="Bernier A.-M."/>
            <person name="Bernard K."/>
            <person name="Domingo M.-C."/>
        </authorList>
    </citation>
    <scope>NUCLEOTIDE SEQUENCE [LARGE SCALE GENOMIC DNA]</scope>
    <source>
        <strain evidence="3 4">NML 030167</strain>
    </source>
</reference>
<protein>
    <submittedName>
        <fullName evidence="3">Alpha/beta hydrolase</fullName>
    </submittedName>
</protein>
<dbReference type="InterPro" id="IPR029058">
    <property type="entry name" value="AB_hydrolase_fold"/>
</dbReference>
<dbReference type="Pfam" id="PF00561">
    <property type="entry name" value="Abhydrolase_1"/>
    <property type="match status" value="1"/>
</dbReference>
<dbReference type="AlphaFoldDB" id="A0A255GET2"/>
<dbReference type="Proteomes" id="UP000215896">
    <property type="component" value="Unassembled WGS sequence"/>
</dbReference>
<comment type="caution">
    <text evidence="3">The sequence shown here is derived from an EMBL/GenBank/DDBJ whole genome shotgun (WGS) entry which is preliminary data.</text>
</comment>
<keyword evidence="1 3" id="KW-0378">Hydrolase</keyword>
<evidence type="ECO:0000313" key="4">
    <source>
        <dbReference type="Proteomes" id="UP000215896"/>
    </source>
</evidence>
<dbReference type="EMBL" id="NMVO01000012">
    <property type="protein sequence ID" value="OYO14367.1"/>
    <property type="molecule type" value="Genomic_DNA"/>
</dbReference>
<feature type="domain" description="AB hydrolase-1" evidence="2">
    <location>
        <begin position="15"/>
        <end position="257"/>
    </location>
</feature>
<name>A0A255GET2_9ACTN</name>
<dbReference type="Gene3D" id="3.40.50.1820">
    <property type="entry name" value="alpha/beta hydrolase"/>
    <property type="match status" value="1"/>
</dbReference>
<dbReference type="PANTHER" id="PTHR46118:SF4">
    <property type="entry name" value="PROTEIN ABHD11"/>
    <property type="match status" value="1"/>
</dbReference>
<organism evidence="3 4">
    <name type="scientific">Enemella evansiae</name>
    <dbReference type="NCBI Taxonomy" id="2016499"/>
    <lineage>
        <taxon>Bacteria</taxon>
        <taxon>Bacillati</taxon>
        <taxon>Actinomycetota</taxon>
        <taxon>Actinomycetes</taxon>
        <taxon>Propionibacteriales</taxon>
        <taxon>Propionibacteriaceae</taxon>
        <taxon>Enemella</taxon>
    </lineage>
</organism>
<dbReference type="InterPro" id="IPR000073">
    <property type="entry name" value="AB_hydrolase_1"/>
</dbReference>
<proteinExistence type="predicted"/>
<gene>
    <name evidence="3" type="ORF">CGZ94_07060</name>
</gene>
<dbReference type="PANTHER" id="PTHR46118">
    <property type="entry name" value="PROTEIN ABHD11"/>
    <property type="match status" value="1"/>
</dbReference>
<evidence type="ECO:0000259" key="2">
    <source>
        <dbReference type="Pfam" id="PF00561"/>
    </source>
</evidence>
<dbReference type="SUPFAM" id="SSF53474">
    <property type="entry name" value="alpha/beta-Hydrolases"/>
    <property type="match status" value="1"/>
</dbReference>
<evidence type="ECO:0000313" key="3">
    <source>
        <dbReference type="EMBL" id="OYO14367.1"/>
    </source>
</evidence>
<dbReference type="GO" id="GO:0016787">
    <property type="term" value="F:hydrolase activity"/>
    <property type="evidence" value="ECO:0007669"/>
    <property type="project" value="UniProtKB-KW"/>
</dbReference>
<dbReference type="RefSeq" id="WP_094405215.1">
    <property type="nucleotide sequence ID" value="NZ_NMVO01000012.1"/>
</dbReference>